<gene>
    <name evidence="3" type="ORF">SAMN05421756_104145</name>
</gene>
<evidence type="ECO:0000313" key="4">
    <source>
        <dbReference type="Proteomes" id="UP000198504"/>
    </source>
</evidence>
<feature type="domain" description="NAD-dependent epimerase/dehydratase" evidence="2">
    <location>
        <begin position="3"/>
        <end position="243"/>
    </location>
</feature>
<evidence type="ECO:0000313" key="3">
    <source>
        <dbReference type="EMBL" id="SEQ58339.1"/>
    </source>
</evidence>
<accession>A0A1H9H7L3</accession>
<dbReference type="PANTHER" id="PTHR43574">
    <property type="entry name" value="EPIMERASE-RELATED"/>
    <property type="match status" value="1"/>
</dbReference>
<dbReference type="RefSeq" id="WP_091180065.1">
    <property type="nucleotide sequence ID" value="NZ_FOFA01000004.1"/>
</dbReference>
<keyword evidence="4" id="KW-1185">Reference proteome</keyword>
<keyword evidence="1" id="KW-0520">NAD</keyword>
<name>A0A1H9H7L3_9ACTN</name>
<dbReference type="OrthoDB" id="9801785at2"/>
<dbReference type="EMBL" id="FOFA01000004">
    <property type="protein sequence ID" value="SEQ58339.1"/>
    <property type="molecule type" value="Genomic_DNA"/>
</dbReference>
<dbReference type="Proteomes" id="UP000198504">
    <property type="component" value="Unassembled WGS sequence"/>
</dbReference>
<protein>
    <submittedName>
        <fullName evidence="3">Nucleoside-diphosphate-sugar epimerase</fullName>
    </submittedName>
</protein>
<dbReference type="InterPro" id="IPR001509">
    <property type="entry name" value="Epimerase_deHydtase"/>
</dbReference>
<dbReference type="AlphaFoldDB" id="A0A1H9H7L3"/>
<dbReference type="PRINTS" id="PR01713">
    <property type="entry name" value="NUCEPIMERASE"/>
</dbReference>
<evidence type="ECO:0000256" key="1">
    <source>
        <dbReference type="ARBA" id="ARBA00023027"/>
    </source>
</evidence>
<dbReference type="Pfam" id="PF01370">
    <property type="entry name" value="Epimerase"/>
    <property type="match status" value="1"/>
</dbReference>
<dbReference type="Gene3D" id="3.90.25.10">
    <property type="entry name" value="UDP-galactose 4-epimerase, domain 1"/>
    <property type="match status" value="1"/>
</dbReference>
<reference evidence="4" key="1">
    <citation type="submission" date="2016-10" db="EMBL/GenBank/DDBJ databases">
        <authorList>
            <person name="Varghese N."/>
            <person name="Submissions S."/>
        </authorList>
    </citation>
    <scope>NUCLEOTIDE SEQUENCE [LARGE SCALE GENOMIC DNA]</scope>
    <source>
        <strain evidence="4">CGMCC 4.6856</strain>
    </source>
</reference>
<proteinExistence type="predicted"/>
<organism evidence="3 4">
    <name type="scientific">Microlunatus flavus</name>
    <dbReference type="NCBI Taxonomy" id="1036181"/>
    <lineage>
        <taxon>Bacteria</taxon>
        <taxon>Bacillati</taxon>
        <taxon>Actinomycetota</taxon>
        <taxon>Actinomycetes</taxon>
        <taxon>Propionibacteriales</taxon>
        <taxon>Propionibacteriaceae</taxon>
        <taxon>Microlunatus</taxon>
    </lineage>
</organism>
<sequence>MRALVTGVAGFVGSNLASQLLKQGHEVVGIDVLTDYYEVSIKRDNLASIPQDGFTFHEADLNTADLSALLADVDWVFHEAGQPGVRMSWGKDFAVYVRQNIEATQRLLEAAKDAPNLKRLVYASSSSVYGNAERYPTSEDDRPQPVSPYGVSKLAAEHLCSLYAANFGVPTVSLRYFTVYGPGQRTDMAFTRFVRAAVLDETITIYGTGEQIRDFTFVDDVVAANIAAASRDDVAPGTVLNVAGGSNVSVNETLAIIENLNGRPLKVEHAEVVKGDVFRTGGDTTKISQVLGWKPEVTIEQGLARHLAWAQQTFGAQA</sequence>
<dbReference type="InterPro" id="IPR036291">
    <property type="entry name" value="NAD(P)-bd_dom_sf"/>
</dbReference>
<dbReference type="Gene3D" id="3.40.50.720">
    <property type="entry name" value="NAD(P)-binding Rossmann-like Domain"/>
    <property type="match status" value="1"/>
</dbReference>
<dbReference type="STRING" id="1036181.SAMN05421756_104145"/>
<dbReference type="SUPFAM" id="SSF51735">
    <property type="entry name" value="NAD(P)-binding Rossmann-fold domains"/>
    <property type="match status" value="1"/>
</dbReference>
<evidence type="ECO:0000259" key="2">
    <source>
        <dbReference type="Pfam" id="PF01370"/>
    </source>
</evidence>